<feature type="compositionally biased region" description="Basic and acidic residues" evidence="1">
    <location>
        <begin position="260"/>
        <end position="284"/>
    </location>
</feature>
<accession>A0A0G2E7Z6</accession>
<reference evidence="2 3" key="2">
    <citation type="submission" date="2015-05" db="EMBL/GenBank/DDBJ databases">
        <authorList>
            <person name="Morales-Cruz A."/>
            <person name="Amrine K.C."/>
            <person name="Cantu D."/>
        </authorList>
    </citation>
    <scope>NUCLEOTIDE SEQUENCE [LARGE SCALE GENOMIC DNA]</scope>
    <source>
        <strain evidence="2">UCRPC4</strain>
    </source>
</reference>
<gene>
    <name evidence="2" type="ORF">UCRPC4_g04805</name>
</gene>
<reference evidence="2 3" key="1">
    <citation type="submission" date="2015-05" db="EMBL/GenBank/DDBJ databases">
        <title>Distinctive expansion of gene families associated with plant cell wall degradation and secondary metabolism in the genomes of grapevine trunk pathogens.</title>
        <authorList>
            <person name="Lawrence D.P."/>
            <person name="Travadon R."/>
            <person name="Rolshausen P.E."/>
            <person name="Baumgartner K."/>
        </authorList>
    </citation>
    <scope>NUCLEOTIDE SEQUENCE [LARGE SCALE GENOMIC DNA]</scope>
    <source>
        <strain evidence="2">UCRPC4</strain>
    </source>
</reference>
<dbReference type="EMBL" id="LCWF01000117">
    <property type="protein sequence ID" value="KKY18744.1"/>
    <property type="molecule type" value="Genomic_DNA"/>
</dbReference>
<feature type="region of interest" description="Disordered" evidence="1">
    <location>
        <begin position="1"/>
        <end position="30"/>
    </location>
</feature>
<comment type="caution">
    <text evidence="2">The sequence shown here is derived from an EMBL/GenBank/DDBJ whole genome shotgun (WGS) entry which is preliminary data.</text>
</comment>
<dbReference type="AlphaFoldDB" id="A0A0G2E7Z6"/>
<feature type="compositionally biased region" description="Polar residues" evidence="1">
    <location>
        <begin position="1"/>
        <end position="12"/>
    </location>
</feature>
<sequence length="420" mass="47263">MTESALESQPSNEELDDISELAAEGRLSEPKEHLGTIQDYIKQWTVRQLVSQRPDYNLGLFVVPGTKVEDVWQLLSDRPRLLTEQQITQKLQLLRELEVKVANCVSKVGVHRTYKSKASETINDASPFASTPTAEISTVPLRPLQKRRPSLPEIRNKKSAKEADLIGSPSHSDISNTVSVDNHKDLKDVIMPTIEESPFKDTATEPRSGATAALLADSEDKENETVGEQTEIQNGRPGFTRREELTQTWLARTKLQGMHSQKEATAEKLQEENNRIPKRSRSDYETGDNDNDVIQVKPPVAKHPRHNEPFVTTQRSLRPPLAAPQVAQIEVPLANFGSTVPIPVDNSSNHVNTTTTEKSLEEHIQFLSTENVALKTQITRMEGERTFYRDGYHGLQNKMKQISSLYRVMGTFLDADQEIR</sequence>
<evidence type="ECO:0000313" key="3">
    <source>
        <dbReference type="Proteomes" id="UP000053317"/>
    </source>
</evidence>
<name>A0A0G2E7Z6_PHACM</name>
<feature type="region of interest" description="Disordered" evidence="1">
    <location>
        <begin position="256"/>
        <end position="293"/>
    </location>
</feature>
<feature type="region of interest" description="Disordered" evidence="1">
    <location>
        <begin position="158"/>
        <end position="178"/>
    </location>
</feature>
<evidence type="ECO:0000313" key="2">
    <source>
        <dbReference type="EMBL" id="KKY18744.1"/>
    </source>
</evidence>
<keyword evidence="3" id="KW-1185">Reference proteome</keyword>
<protein>
    <submittedName>
        <fullName evidence="2">Uncharacterized protein</fullName>
    </submittedName>
</protein>
<evidence type="ECO:0000256" key="1">
    <source>
        <dbReference type="SAM" id="MobiDB-lite"/>
    </source>
</evidence>
<proteinExistence type="predicted"/>
<organism evidence="2 3">
    <name type="scientific">Phaeomoniella chlamydospora</name>
    <name type="common">Phaeoacremonium chlamydosporum</name>
    <dbReference type="NCBI Taxonomy" id="158046"/>
    <lineage>
        <taxon>Eukaryota</taxon>
        <taxon>Fungi</taxon>
        <taxon>Dikarya</taxon>
        <taxon>Ascomycota</taxon>
        <taxon>Pezizomycotina</taxon>
        <taxon>Eurotiomycetes</taxon>
        <taxon>Chaetothyriomycetidae</taxon>
        <taxon>Phaeomoniellales</taxon>
        <taxon>Phaeomoniellaceae</taxon>
        <taxon>Phaeomoniella</taxon>
    </lineage>
</organism>
<dbReference type="Proteomes" id="UP000053317">
    <property type="component" value="Unassembled WGS sequence"/>
</dbReference>
<feature type="compositionally biased region" description="Polar residues" evidence="1">
    <location>
        <begin position="169"/>
        <end position="178"/>
    </location>
</feature>